<evidence type="ECO:0000256" key="1">
    <source>
        <dbReference type="ARBA" id="ARBA00023125"/>
    </source>
</evidence>
<gene>
    <name evidence="3" type="ORF">LMG8286_01067</name>
</gene>
<dbReference type="InterPro" id="IPR053876">
    <property type="entry name" value="Phage_int_M"/>
</dbReference>
<dbReference type="Pfam" id="PF22022">
    <property type="entry name" value="Phage_int_M"/>
    <property type="match status" value="1"/>
</dbReference>
<dbReference type="InterPro" id="IPR011010">
    <property type="entry name" value="DNA_brk_join_enz"/>
</dbReference>
<evidence type="ECO:0000313" key="4">
    <source>
        <dbReference type="Proteomes" id="UP000789359"/>
    </source>
</evidence>
<dbReference type="SUPFAM" id="SSF56349">
    <property type="entry name" value="DNA breaking-rejoining enzymes"/>
    <property type="match status" value="1"/>
</dbReference>
<reference evidence="3 4" key="1">
    <citation type="submission" date="2020-11" db="EMBL/GenBank/DDBJ databases">
        <authorList>
            <person name="Peeters C."/>
        </authorList>
    </citation>
    <scope>NUCLEOTIDE SEQUENCE [LARGE SCALE GENOMIC DNA]</scope>
    <source>
        <strain evidence="3 4">LMG 8286</strain>
    </source>
</reference>
<sequence>MKTFFLKLADEKVYKLDEFRDSIYGVSEARKDALKILKELASGKDLDTIKGKSNKYKFKSLFQTYLDGKISKGLNPSYTDKIKGHFAHYILPKIGEIDAKDIKYSTLRDILVPIFNPNNPAQSRLRTIHEIITHLHAIFSIAIKDDYIAKDPKFWLIR</sequence>
<evidence type="ECO:0000259" key="2">
    <source>
        <dbReference type="Pfam" id="PF22022"/>
    </source>
</evidence>
<organism evidence="3 4">
    <name type="scientific">Campylobacter suis</name>
    <dbReference type="NCBI Taxonomy" id="2790657"/>
    <lineage>
        <taxon>Bacteria</taxon>
        <taxon>Pseudomonadati</taxon>
        <taxon>Campylobacterota</taxon>
        <taxon>Epsilonproteobacteria</taxon>
        <taxon>Campylobacterales</taxon>
        <taxon>Campylobacteraceae</taxon>
        <taxon>Campylobacter</taxon>
    </lineage>
</organism>
<dbReference type="RefSeq" id="WP_230056834.1">
    <property type="nucleotide sequence ID" value="NZ_CAJHOE010000002.1"/>
</dbReference>
<protein>
    <recommendedName>
        <fullName evidence="2">Phage integrase central domain-containing protein</fullName>
    </recommendedName>
</protein>
<feature type="domain" description="Phage integrase central" evidence="2">
    <location>
        <begin position="58"/>
        <end position="152"/>
    </location>
</feature>
<dbReference type="Proteomes" id="UP000789359">
    <property type="component" value="Unassembled WGS sequence"/>
</dbReference>
<name>A0ABM8Q5B9_9BACT</name>
<accession>A0ABM8Q5B9</accession>
<dbReference type="EMBL" id="CAJHOE010000002">
    <property type="protein sequence ID" value="CAD7287990.1"/>
    <property type="molecule type" value="Genomic_DNA"/>
</dbReference>
<keyword evidence="1" id="KW-0238">DNA-binding</keyword>
<dbReference type="Gene3D" id="1.10.150.130">
    <property type="match status" value="1"/>
</dbReference>
<dbReference type="InterPro" id="IPR010998">
    <property type="entry name" value="Integrase_recombinase_N"/>
</dbReference>
<comment type="caution">
    <text evidence="3">The sequence shown here is derived from an EMBL/GenBank/DDBJ whole genome shotgun (WGS) entry which is preliminary data.</text>
</comment>
<proteinExistence type="predicted"/>
<keyword evidence="4" id="KW-1185">Reference proteome</keyword>
<evidence type="ECO:0000313" key="3">
    <source>
        <dbReference type="EMBL" id="CAD7287990.1"/>
    </source>
</evidence>